<keyword evidence="4" id="KW-1185">Reference proteome</keyword>
<comment type="caution">
    <text evidence="3">The sequence shown here is derived from an EMBL/GenBank/DDBJ whole genome shotgun (WGS) entry which is preliminary data.</text>
</comment>
<feature type="compositionally biased region" description="Basic and acidic residues" evidence="2">
    <location>
        <begin position="92"/>
        <end position="108"/>
    </location>
</feature>
<name>A0A2G9I447_9LAMI</name>
<dbReference type="AlphaFoldDB" id="A0A2G9I447"/>
<feature type="region of interest" description="Disordered" evidence="2">
    <location>
        <begin position="125"/>
        <end position="144"/>
    </location>
</feature>
<evidence type="ECO:0000313" key="4">
    <source>
        <dbReference type="Proteomes" id="UP000231279"/>
    </source>
</evidence>
<evidence type="ECO:0000256" key="2">
    <source>
        <dbReference type="SAM" id="MobiDB-lite"/>
    </source>
</evidence>
<evidence type="ECO:0000313" key="3">
    <source>
        <dbReference type="EMBL" id="PIN24521.1"/>
    </source>
</evidence>
<keyword evidence="1" id="KW-0175">Coiled coil</keyword>
<protein>
    <submittedName>
        <fullName evidence="3">Uncharacterized protein</fullName>
    </submittedName>
</protein>
<feature type="coiled-coil region" evidence="1">
    <location>
        <begin position="228"/>
        <end position="355"/>
    </location>
</feature>
<proteinExistence type="predicted"/>
<dbReference type="OrthoDB" id="1327642at2759"/>
<sequence length="359" mass="41671">MMQFSGECGARYFDPNEAHKRIHKGDSAHWTYNMITKNQNLLFTDDGKAKELEQDYFISIRSNYLPLRQEKKLFNHFEESSIDRHWKRLKRDSKTSKQTEADGDETRSNRTQAFAKKLEKEILGIDDDKESQDSQESTTRPNSYTPVAMKVNKEIVDSPKIKELPQFVDVSIFEREKLVLYNQKKFPQMLWVDLCRKISNTPIDSISSVHDEVQIVLTSMKSFDKFDISHLEERLKALFDKAAAYDNARSSYLSKTSKELLAQQMKEAKDRLHEACIKESKAEEELNDLEECKRNLIALLNQQQQILQSVQAEIREIEEEVTAIENTSSLSDEAAENLNTAMKQVEVAKEKLETLRSFI</sequence>
<feature type="region of interest" description="Disordered" evidence="2">
    <location>
        <begin position="88"/>
        <end position="111"/>
    </location>
</feature>
<organism evidence="3 4">
    <name type="scientific">Handroanthus impetiginosus</name>
    <dbReference type="NCBI Taxonomy" id="429701"/>
    <lineage>
        <taxon>Eukaryota</taxon>
        <taxon>Viridiplantae</taxon>
        <taxon>Streptophyta</taxon>
        <taxon>Embryophyta</taxon>
        <taxon>Tracheophyta</taxon>
        <taxon>Spermatophyta</taxon>
        <taxon>Magnoliopsida</taxon>
        <taxon>eudicotyledons</taxon>
        <taxon>Gunneridae</taxon>
        <taxon>Pentapetalae</taxon>
        <taxon>asterids</taxon>
        <taxon>lamiids</taxon>
        <taxon>Lamiales</taxon>
        <taxon>Bignoniaceae</taxon>
        <taxon>Crescentiina</taxon>
        <taxon>Tabebuia alliance</taxon>
        <taxon>Handroanthus</taxon>
    </lineage>
</organism>
<dbReference type="Proteomes" id="UP000231279">
    <property type="component" value="Unassembled WGS sequence"/>
</dbReference>
<evidence type="ECO:0000256" key="1">
    <source>
        <dbReference type="SAM" id="Coils"/>
    </source>
</evidence>
<accession>A0A2G9I447</accession>
<gene>
    <name evidence="3" type="ORF">CDL12_02741</name>
</gene>
<reference evidence="4" key="1">
    <citation type="journal article" date="2018" name="Gigascience">
        <title>Genome assembly of the Pink Ipe (Handroanthus impetiginosus, Bignoniaceae), a highly valued, ecologically keystone Neotropical timber forest tree.</title>
        <authorList>
            <person name="Silva-Junior O.B."/>
            <person name="Grattapaglia D."/>
            <person name="Novaes E."/>
            <person name="Collevatti R.G."/>
        </authorList>
    </citation>
    <scope>NUCLEOTIDE SEQUENCE [LARGE SCALE GENOMIC DNA]</scope>
    <source>
        <strain evidence="4">cv. UFG-1</strain>
    </source>
</reference>
<dbReference type="EMBL" id="NKXS01000400">
    <property type="protein sequence ID" value="PIN24521.1"/>
    <property type="molecule type" value="Genomic_DNA"/>
</dbReference>